<protein>
    <recommendedName>
        <fullName evidence="3">Mu-like prophage I protein</fullName>
    </recommendedName>
</protein>
<dbReference type="Proteomes" id="UP000591844">
    <property type="component" value="Unassembled WGS sequence"/>
</dbReference>
<comment type="caution">
    <text evidence="1">The sequence shown here is derived from an EMBL/GenBank/DDBJ whole genome shotgun (WGS) entry which is preliminary data.</text>
</comment>
<reference evidence="1 2" key="1">
    <citation type="submission" date="2018-02" db="EMBL/GenBank/DDBJ databases">
        <authorList>
            <person name="Machado R.A."/>
        </authorList>
    </citation>
    <scope>NUCLEOTIDE SEQUENCE [LARGE SCALE GENOMIC DNA]</scope>
    <source>
        <strain evidence="1 2">DSM 19724</strain>
    </source>
</reference>
<keyword evidence="2" id="KW-1185">Reference proteome</keyword>
<dbReference type="Pfam" id="PF10123">
    <property type="entry name" value="Mu-like_Pro"/>
    <property type="match status" value="1"/>
</dbReference>
<proteinExistence type="predicted"/>
<evidence type="ECO:0000313" key="2">
    <source>
        <dbReference type="Proteomes" id="UP000591844"/>
    </source>
</evidence>
<evidence type="ECO:0000313" key="1">
    <source>
        <dbReference type="EMBL" id="NHB90759.1"/>
    </source>
</evidence>
<name>A0A7X5QAK9_9GAMM</name>
<dbReference type="EMBL" id="PUJW01000001">
    <property type="protein sequence ID" value="NHB90759.1"/>
    <property type="molecule type" value="Genomic_DNA"/>
</dbReference>
<gene>
    <name evidence="1" type="ORF">C5469_00935</name>
</gene>
<dbReference type="RefSeq" id="WP_166301069.1">
    <property type="nucleotide sequence ID" value="NZ_CAWPIB010000001.1"/>
</dbReference>
<dbReference type="AlphaFoldDB" id="A0A7X5QAK9"/>
<evidence type="ECO:0008006" key="3">
    <source>
        <dbReference type="Google" id="ProtNLM"/>
    </source>
</evidence>
<dbReference type="PIRSF" id="PIRSF016624">
    <property type="entry name" value="Mu_prophg_I"/>
    <property type="match status" value="1"/>
</dbReference>
<dbReference type="InterPro" id="IPR012106">
    <property type="entry name" value="Phage_Mu_Gp1"/>
</dbReference>
<organism evidence="1 2">
    <name type="scientific">Photorhabdus cinerea</name>
    <dbReference type="NCBI Taxonomy" id="471575"/>
    <lineage>
        <taxon>Bacteria</taxon>
        <taxon>Pseudomonadati</taxon>
        <taxon>Pseudomonadota</taxon>
        <taxon>Gammaproteobacteria</taxon>
        <taxon>Enterobacterales</taxon>
        <taxon>Morganellaceae</taxon>
        <taxon>Photorhabdus</taxon>
    </lineage>
</organism>
<sequence length="367" mass="39725">MKTTIAALTSLIRGNHQNEIQLFPAGEFRANDGRPADCASWVMTREIADHLIQQVAVRETPLVIDYEHQTLRAIKNGQPAPAAGWFQTLEWREGAGLYATNVEWTDKARNAIAAKEYRFISPVFLYDQQGHVTALLHSALTNTPALDGMDAVMLAAASQLAALNTPQPEDHSVDDELIKELLNNLRWMLNLPATATTEDIKAELQKAIDLISNGQGTATAASQGLLALLQAQKTQIADLSSKAYDPAKYVPIAGYQELQAQLNSERQQSQVSQVDSLVQAALSDGRLTPALEDWAKSLGRTNFAALTTHLEKAQPIAALSSLQSGGQIPAAVQPTLTQTAELDADALAICNQFGLSPDDIQKQLGEQ</sequence>
<accession>A0A7X5QAK9</accession>